<name>A0A7J7KBY8_BUGNE</name>
<sequence>MHLPNFTCPTDCTCFRQQVLQCFSAAHTPSATAMTTPSATTTTDVPVDYHFTDAKSGTSLGCLYFILLRVGY</sequence>
<dbReference type="EMBL" id="VXIV02000827">
    <property type="protein sequence ID" value="KAF6035807.1"/>
    <property type="molecule type" value="Genomic_DNA"/>
</dbReference>
<dbReference type="Proteomes" id="UP000593567">
    <property type="component" value="Unassembled WGS sequence"/>
</dbReference>
<comment type="caution">
    <text evidence="1">The sequence shown here is derived from an EMBL/GenBank/DDBJ whole genome shotgun (WGS) entry which is preliminary data.</text>
</comment>
<evidence type="ECO:0000313" key="1">
    <source>
        <dbReference type="EMBL" id="KAF6035807.1"/>
    </source>
</evidence>
<proteinExistence type="predicted"/>
<dbReference type="AlphaFoldDB" id="A0A7J7KBY8"/>
<accession>A0A7J7KBY8</accession>
<keyword evidence="2" id="KW-1185">Reference proteome</keyword>
<organism evidence="1 2">
    <name type="scientific">Bugula neritina</name>
    <name type="common">Brown bryozoan</name>
    <name type="synonym">Sertularia neritina</name>
    <dbReference type="NCBI Taxonomy" id="10212"/>
    <lineage>
        <taxon>Eukaryota</taxon>
        <taxon>Metazoa</taxon>
        <taxon>Spiralia</taxon>
        <taxon>Lophotrochozoa</taxon>
        <taxon>Bryozoa</taxon>
        <taxon>Gymnolaemata</taxon>
        <taxon>Cheilostomatida</taxon>
        <taxon>Flustrina</taxon>
        <taxon>Buguloidea</taxon>
        <taxon>Bugulidae</taxon>
        <taxon>Bugula</taxon>
    </lineage>
</organism>
<reference evidence="1" key="1">
    <citation type="submission" date="2020-06" db="EMBL/GenBank/DDBJ databases">
        <title>Draft genome of Bugula neritina, a colonial animal packing powerful symbionts and potential medicines.</title>
        <authorList>
            <person name="Rayko M."/>
        </authorList>
    </citation>
    <scope>NUCLEOTIDE SEQUENCE [LARGE SCALE GENOMIC DNA]</scope>
    <source>
        <strain evidence="1">Kwan_BN1</strain>
    </source>
</reference>
<gene>
    <name evidence="1" type="ORF">EB796_005884</name>
</gene>
<evidence type="ECO:0000313" key="2">
    <source>
        <dbReference type="Proteomes" id="UP000593567"/>
    </source>
</evidence>
<protein>
    <submittedName>
        <fullName evidence="1">Uncharacterized protein</fullName>
    </submittedName>
</protein>